<protein>
    <submittedName>
        <fullName evidence="1">Uncharacterized protein</fullName>
    </submittedName>
</protein>
<sequence>MSFFTLLASGAIEAKERELGHEIDVVREPVLCMEILANSYLKSPLSKALADILKVTRGATSTFTNTCPRGEVHTRFLTELSQDFSFEKDAMKYLDRMLTQFVDFPQRRQGRY</sequence>
<dbReference type="VEuPathDB" id="FungiDB:ASPWEDRAFT_71286"/>
<evidence type="ECO:0000313" key="2">
    <source>
        <dbReference type="Proteomes" id="UP000184383"/>
    </source>
</evidence>
<keyword evidence="2" id="KW-1185">Reference proteome</keyword>
<gene>
    <name evidence="1" type="ORF">ASPWEDRAFT_71286</name>
</gene>
<name>A0A1L9RAH4_ASPWE</name>
<dbReference type="EMBL" id="KV878215">
    <property type="protein sequence ID" value="OJJ31910.1"/>
    <property type="molecule type" value="Genomic_DNA"/>
</dbReference>
<dbReference type="GeneID" id="63755014"/>
<evidence type="ECO:0000313" key="1">
    <source>
        <dbReference type="EMBL" id="OJJ31910.1"/>
    </source>
</evidence>
<reference evidence="2" key="1">
    <citation type="journal article" date="2017" name="Genome Biol.">
        <title>Comparative genomics reveals high biological diversity and specific adaptations in the industrially and medically important fungal genus Aspergillus.</title>
        <authorList>
            <person name="de Vries R.P."/>
            <person name="Riley R."/>
            <person name="Wiebenga A."/>
            <person name="Aguilar-Osorio G."/>
            <person name="Amillis S."/>
            <person name="Uchima C.A."/>
            <person name="Anderluh G."/>
            <person name="Asadollahi M."/>
            <person name="Askin M."/>
            <person name="Barry K."/>
            <person name="Battaglia E."/>
            <person name="Bayram O."/>
            <person name="Benocci T."/>
            <person name="Braus-Stromeyer S.A."/>
            <person name="Caldana C."/>
            <person name="Canovas D."/>
            <person name="Cerqueira G.C."/>
            <person name="Chen F."/>
            <person name="Chen W."/>
            <person name="Choi C."/>
            <person name="Clum A."/>
            <person name="Dos Santos R.A."/>
            <person name="Damasio A.R."/>
            <person name="Diallinas G."/>
            <person name="Emri T."/>
            <person name="Fekete E."/>
            <person name="Flipphi M."/>
            <person name="Freyberg S."/>
            <person name="Gallo A."/>
            <person name="Gournas C."/>
            <person name="Habgood R."/>
            <person name="Hainaut M."/>
            <person name="Harispe M.L."/>
            <person name="Henrissat B."/>
            <person name="Hilden K.S."/>
            <person name="Hope R."/>
            <person name="Hossain A."/>
            <person name="Karabika E."/>
            <person name="Karaffa L."/>
            <person name="Karanyi Z."/>
            <person name="Krasevec N."/>
            <person name="Kuo A."/>
            <person name="Kusch H."/>
            <person name="LaButti K."/>
            <person name="Lagendijk E.L."/>
            <person name="Lapidus A."/>
            <person name="Levasseur A."/>
            <person name="Lindquist E."/>
            <person name="Lipzen A."/>
            <person name="Logrieco A.F."/>
            <person name="MacCabe A."/>
            <person name="Maekelae M.R."/>
            <person name="Malavazi I."/>
            <person name="Melin P."/>
            <person name="Meyer V."/>
            <person name="Mielnichuk N."/>
            <person name="Miskei M."/>
            <person name="Molnar A.P."/>
            <person name="Mule G."/>
            <person name="Ngan C.Y."/>
            <person name="Orejas M."/>
            <person name="Orosz E."/>
            <person name="Ouedraogo J.P."/>
            <person name="Overkamp K.M."/>
            <person name="Park H.-S."/>
            <person name="Perrone G."/>
            <person name="Piumi F."/>
            <person name="Punt P.J."/>
            <person name="Ram A.F."/>
            <person name="Ramon A."/>
            <person name="Rauscher S."/>
            <person name="Record E."/>
            <person name="Riano-Pachon D.M."/>
            <person name="Robert V."/>
            <person name="Roehrig J."/>
            <person name="Ruller R."/>
            <person name="Salamov A."/>
            <person name="Salih N.S."/>
            <person name="Samson R.A."/>
            <person name="Sandor E."/>
            <person name="Sanguinetti M."/>
            <person name="Schuetze T."/>
            <person name="Sepcic K."/>
            <person name="Shelest E."/>
            <person name="Sherlock G."/>
            <person name="Sophianopoulou V."/>
            <person name="Squina F.M."/>
            <person name="Sun H."/>
            <person name="Susca A."/>
            <person name="Todd R.B."/>
            <person name="Tsang A."/>
            <person name="Unkles S.E."/>
            <person name="van de Wiele N."/>
            <person name="van Rossen-Uffink D."/>
            <person name="Oliveira J.V."/>
            <person name="Vesth T.C."/>
            <person name="Visser J."/>
            <person name="Yu J.-H."/>
            <person name="Zhou M."/>
            <person name="Andersen M.R."/>
            <person name="Archer D.B."/>
            <person name="Baker S.E."/>
            <person name="Benoit I."/>
            <person name="Brakhage A.A."/>
            <person name="Braus G.H."/>
            <person name="Fischer R."/>
            <person name="Frisvad J.C."/>
            <person name="Goldman G.H."/>
            <person name="Houbraken J."/>
            <person name="Oakley B."/>
            <person name="Pocsi I."/>
            <person name="Scazzocchio C."/>
            <person name="Seiboth B."/>
            <person name="vanKuyk P.A."/>
            <person name="Wortman J."/>
            <person name="Dyer P.S."/>
            <person name="Grigoriev I.V."/>
        </authorList>
    </citation>
    <scope>NUCLEOTIDE SEQUENCE [LARGE SCALE GENOMIC DNA]</scope>
    <source>
        <strain evidence="2">DTO 134E9</strain>
    </source>
</reference>
<proteinExistence type="predicted"/>
<dbReference type="Proteomes" id="UP000184383">
    <property type="component" value="Unassembled WGS sequence"/>
</dbReference>
<dbReference type="AlphaFoldDB" id="A0A1L9RAH4"/>
<dbReference type="RefSeq" id="XP_040685587.1">
    <property type="nucleotide sequence ID" value="XM_040839166.1"/>
</dbReference>
<organism evidence="1 2">
    <name type="scientific">Aspergillus wentii DTO 134E9</name>
    <dbReference type="NCBI Taxonomy" id="1073089"/>
    <lineage>
        <taxon>Eukaryota</taxon>
        <taxon>Fungi</taxon>
        <taxon>Dikarya</taxon>
        <taxon>Ascomycota</taxon>
        <taxon>Pezizomycotina</taxon>
        <taxon>Eurotiomycetes</taxon>
        <taxon>Eurotiomycetidae</taxon>
        <taxon>Eurotiales</taxon>
        <taxon>Aspergillaceae</taxon>
        <taxon>Aspergillus</taxon>
        <taxon>Aspergillus subgen. Cremei</taxon>
    </lineage>
</organism>
<accession>A0A1L9RAH4</accession>